<reference evidence="2" key="3">
    <citation type="submission" date="2010-09" db="EMBL/GenBank/DDBJ databases">
        <title>Annotation of Gaeumannomyces graminis var. tritici R3-111a-1.</title>
        <authorList>
            <consortium name="The Broad Institute Genome Sequencing Platform"/>
            <person name="Ma L.-J."/>
            <person name="Dead R."/>
            <person name="Young S.K."/>
            <person name="Zeng Q."/>
            <person name="Gargeya S."/>
            <person name="Fitzgerald M."/>
            <person name="Haas B."/>
            <person name="Abouelleil A."/>
            <person name="Alvarado L."/>
            <person name="Arachchi H.M."/>
            <person name="Berlin A."/>
            <person name="Brown A."/>
            <person name="Chapman S.B."/>
            <person name="Chen Z."/>
            <person name="Dunbar C."/>
            <person name="Freedman E."/>
            <person name="Gearin G."/>
            <person name="Gellesch M."/>
            <person name="Goldberg J."/>
            <person name="Griggs A."/>
            <person name="Gujja S."/>
            <person name="Heiman D."/>
            <person name="Howarth C."/>
            <person name="Larson L."/>
            <person name="Lui A."/>
            <person name="MacDonald P.J.P."/>
            <person name="Mehta T."/>
            <person name="Montmayeur A."/>
            <person name="Murphy C."/>
            <person name="Neiman D."/>
            <person name="Pearson M."/>
            <person name="Priest M."/>
            <person name="Roberts A."/>
            <person name="Saif S."/>
            <person name="Shea T."/>
            <person name="Shenoy N."/>
            <person name="Sisk P."/>
            <person name="Stolte C."/>
            <person name="Sykes S."/>
            <person name="Yandava C."/>
            <person name="Wortman J."/>
            <person name="Nusbaum C."/>
            <person name="Birren B."/>
        </authorList>
    </citation>
    <scope>NUCLEOTIDE SEQUENCE</scope>
    <source>
        <strain evidence="2">R3-111a-1</strain>
    </source>
</reference>
<reference evidence="2" key="2">
    <citation type="submission" date="2010-07" db="EMBL/GenBank/DDBJ databases">
        <authorList>
            <consortium name="The Broad Institute Genome Sequencing Platform"/>
            <consortium name="Broad Institute Genome Sequencing Center for Infectious Disease"/>
            <person name="Ma L.-J."/>
            <person name="Dead R."/>
            <person name="Young S."/>
            <person name="Zeng Q."/>
            <person name="Koehrsen M."/>
            <person name="Alvarado L."/>
            <person name="Berlin A."/>
            <person name="Chapman S.B."/>
            <person name="Chen Z."/>
            <person name="Freedman E."/>
            <person name="Gellesch M."/>
            <person name="Goldberg J."/>
            <person name="Griggs A."/>
            <person name="Gujja S."/>
            <person name="Heilman E.R."/>
            <person name="Heiman D."/>
            <person name="Hepburn T."/>
            <person name="Howarth C."/>
            <person name="Jen D."/>
            <person name="Larson L."/>
            <person name="Mehta T."/>
            <person name="Neiman D."/>
            <person name="Pearson M."/>
            <person name="Roberts A."/>
            <person name="Saif S."/>
            <person name="Shea T."/>
            <person name="Shenoy N."/>
            <person name="Sisk P."/>
            <person name="Stolte C."/>
            <person name="Sykes S."/>
            <person name="Walk T."/>
            <person name="White J."/>
            <person name="Yandava C."/>
            <person name="Haas B."/>
            <person name="Nusbaum C."/>
            <person name="Birren B."/>
        </authorList>
    </citation>
    <scope>NUCLEOTIDE SEQUENCE</scope>
    <source>
        <strain evidence="2">R3-111a-1</strain>
    </source>
</reference>
<dbReference type="STRING" id="644352.J3PEK8"/>
<evidence type="ECO:0000313" key="2">
    <source>
        <dbReference type="EMBL" id="EJT70916.1"/>
    </source>
</evidence>
<organism evidence="2">
    <name type="scientific">Gaeumannomyces tritici (strain R3-111a-1)</name>
    <name type="common">Wheat and barley take-all root rot fungus</name>
    <name type="synonym">Gaeumannomyces graminis var. tritici</name>
    <dbReference type="NCBI Taxonomy" id="644352"/>
    <lineage>
        <taxon>Eukaryota</taxon>
        <taxon>Fungi</taxon>
        <taxon>Dikarya</taxon>
        <taxon>Ascomycota</taxon>
        <taxon>Pezizomycotina</taxon>
        <taxon>Sordariomycetes</taxon>
        <taxon>Sordariomycetidae</taxon>
        <taxon>Magnaporthales</taxon>
        <taxon>Magnaporthaceae</taxon>
        <taxon>Gaeumannomyces</taxon>
    </lineage>
</organism>
<sequence length="459" mass="51510">MGNEHSKSSGPRPLPTATEAEAPPTYEEAVLAGDAPGASTSTVTSLDPLVAALLHNKARSPMYRLPSPILNQIVKLLDVETRSRLRHTSSLFFNFATQLAKPVQPAAPAQNGSFASVYKRLPNLCTICTLATFQPDFEKRCAAAFETYLYCNWCGLEHQAWLFSPAQRNVDFDSVQRRWCIAFEGRLRLCAHKAVQLGELGSVGRVPPPEPGSDITNIRTLVSCSHPSHKTTCCGSEPMVEERVHADGRRDLIWRWYTNIPTLPDREPTARHLRHQLGEMRRTVGGYIVPPNTPGDLPELRCIDPRNCGCVRYEGSELLPPEGVPAWWRQRNCKPAPQTTSGSIREALPFAKTHKAIASTSRSKKALTRYVVFDPCPKTSNRGFSCISVEWAARFPVSRNFESWMYDWCAALDPSSYGGCITNDSDFRNITWCISPGCMNYLRSDWRFRKPRWQEHSRG</sequence>
<evidence type="ECO:0008006" key="5">
    <source>
        <dbReference type="Google" id="ProtNLM"/>
    </source>
</evidence>
<dbReference type="AlphaFoldDB" id="J3PEK8"/>
<dbReference type="OrthoDB" id="3692147at2759"/>
<dbReference type="EnsemblFungi" id="EJT70916">
    <property type="protein sequence ID" value="EJT70916"/>
    <property type="gene ID" value="GGTG_11939"/>
</dbReference>
<evidence type="ECO:0000313" key="3">
    <source>
        <dbReference type="EnsemblFungi" id="EJT70916"/>
    </source>
</evidence>
<name>J3PEK8_GAET3</name>
<dbReference type="eggNOG" id="ENOG502T65X">
    <property type="taxonomic scope" value="Eukaryota"/>
</dbReference>
<dbReference type="VEuPathDB" id="FungiDB:GGTG_11939"/>
<accession>J3PEK8</accession>
<evidence type="ECO:0000256" key="1">
    <source>
        <dbReference type="SAM" id="MobiDB-lite"/>
    </source>
</evidence>
<reference evidence="4" key="1">
    <citation type="submission" date="2010-07" db="EMBL/GenBank/DDBJ databases">
        <title>The genome sequence of Gaeumannomyces graminis var. tritici strain R3-111a-1.</title>
        <authorList>
            <consortium name="The Broad Institute Genome Sequencing Platform"/>
            <person name="Ma L.-J."/>
            <person name="Dead R."/>
            <person name="Young S."/>
            <person name="Zeng Q."/>
            <person name="Koehrsen M."/>
            <person name="Alvarado L."/>
            <person name="Berlin A."/>
            <person name="Chapman S.B."/>
            <person name="Chen Z."/>
            <person name="Freedman E."/>
            <person name="Gellesch M."/>
            <person name="Goldberg J."/>
            <person name="Griggs A."/>
            <person name="Gujja S."/>
            <person name="Heilman E.R."/>
            <person name="Heiman D."/>
            <person name="Hepburn T."/>
            <person name="Howarth C."/>
            <person name="Jen D."/>
            <person name="Larson L."/>
            <person name="Mehta T."/>
            <person name="Neiman D."/>
            <person name="Pearson M."/>
            <person name="Roberts A."/>
            <person name="Saif S."/>
            <person name="Shea T."/>
            <person name="Shenoy N."/>
            <person name="Sisk P."/>
            <person name="Stolte C."/>
            <person name="Sykes S."/>
            <person name="Walk T."/>
            <person name="White J."/>
            <person name="Yandava C."/>
            <person name="Haas B."/>
            <person name="Nusbaum C."/>
            <person name="Birren B."/>
        </authorList>
    </citation>
    <scope>NUCLEOTIDE SEQUENCE [LARGE SCALE GENOMIC DNA]</scope>
    <source>
        <strain evidence="4">R3-111a-1</strain>
    </source>
</reference>
<dbReference type="HOGENOM" id="CLU_586697_0_0_1"/>
<evidence type="ECO:0000313" key="4">
    <source>
        <dbReference type="Proteomes" id="UP000006039"/>
    </source>
</evidence>
<dbReference type="GeneID" id="20352397"/>
<reference evidence="3" key="4">
    <citation type="journal article" date="2015" name="G3 (Bethesda)">
        <title>Genome sequences of three phytopathogenic species of the Magnaporthaceae family of fungi.</title>
        <authorList>
            <person name="Okagaki L.H."/>
            <person name="Nunes C.C."/>
            <person name="Sailsbery J."/>
            <person name="Clay B."/>
            <person name="Brown D."/>
            <person name="John T."/>
            <person name="Oh Y."/>
            <person name="Young N."/>
            <person name="Fitzgerald M."/>
            <person name="Haas B.J."/>
            <person name="Zeng Q."/>
            <person name="Young S."/>
            <person name="Adiconis X."/>
            <person name="Fan L."/>
            <person name="Levin J.Z."/>
            <person name="Mitchell T.K."/>
            <person name="Okubara P.A."/>
            <person name="Farman M.L."/>
            <person name="Kohn L.M."/>
            <person name="Birren B."/>
            <person name="Ma L.-J."/>
            <person name="Dean R.A."/>
        </authorList>
    </citation>
    <scope>NUCLEOTIDE SEQUENCE</scope>
    <source>
        <strain evidence="3">R3-111a-1</strain>
    </source>
</reference>
<proteinExistence type="predicted"/>
<dbReference type="EMBL" id="GL385401">
    <property type="protein sequence ID" value="EJT70916.1"/>
    <property type="molecule type" value="Genomic_DNA"/>
</dbReference>
<reference evidence="3" key="5">
    <citation type="submission" date="2018-04" db="UniProtKB">
        <authorList>
            <consortium name="EnsemblFungi"/>
        </authorList>
    </citation>
    <scope>IDENTIFICATION</scope>
    <source>
        <strain evidence="3">R3-111a-1</strain>
    </source>
</reference>
<gene>
    <name evidence="3" type="primary">20352397</name>
    <name evidence="2" type="ORF">GGTG_11939</name>
</gene>
<keyword evidence="4" id="KW-1185">Reference proteome</keyword>
<dbReference type="RefSeq" id="XP_009228094.1">
    <property type="nucleotide sequence ID" value="XM_009229830.1"/>
</dbReference>
<protein>
    <recommendedName>
        <fullName evidence="5">F-box domain-containing protein</fullName>
    </recommendedName>
</protein>
<dbReference type="Proteomes" id="UP000006039">
    <property type="component" value="Unassembled WGS sequence"/>
</dbReference>
<feature type="region of interest" description="Disordered" evidence="1">
    <location>
        <begin position="1"/>
        <end position="22"/>
    </location>
</feature>